<name>D2VS92_NAEGR</name>
<dbReference type="GeneID" id="8854815"/>
<feature type="compositionally biased region" description="Basic and acidic residues" evidence="2">
    <location>
        <begin position="1"/>
        <end position="10"/>
    </location>
</feature>
<organism evidence="4">
    <name type="scientific">Naegleria gruberi</name>
    <name type="common">Amoeba</name>
    <dbReference type="NCBI Taxonomy" id="5762"/>
    <lineage>
        <taxon>Eukaryota</taxon>
        <taxon>Discoba</taxon>
        <taxon>Heterolobosea</taxon>
        <taxon>Tetramitia</taxon>
        <taxon>Eutetramitia</taxon>
        <taxon>Vahlkampfiidae</taxon>
        <taxon>Naegleria</taxon>
    </lineage>
</organism>
<dbReference type="InParanoid" id="D2VS92"/>
<proteinExistence type="predicted"/>
<protein>
    <submittedName>
        <fullName evidence="3">Predicted protein</fullName>
    </submittedName>
</protein>
<feature type="region of interest" description="Disordered" evidence="2">
    <location>
        <begin position="83"/>
        <end position="105"/>
    </location>
</feature>
<sequence>MSLHDDHWEEIIPNNNNNTHDDKNEGWNSIPDELWIEIFSFHCDSFRSVLIDIPSISRRFCDLISPPKLDHLMMAFQKCHEQHQDLKNSSSSSDESSNGNAPTEKVSGWRKFFSFVKKKSSNNTVNDEKNVDLVSPPMENVNSNEDEVQEMIKQLEKDFKEMSLECVNTGGDLLYKRLLELQELIDFKELVLKHGSFRSAFVQSVIDGIKLNPEKCFRREMIYHASHIFKTEEDYHSFISSHEGEIEMQKHQSESCGTTILMTDDYSSSSAGINLISNPIFYDTGVKFYEFRVHKSGRYDNYLIGLCLTEVLELDSMLKKTYEQTDNLSSRFLLEEGKTYDLKYYDYFGSSNSIGWAYYNEGLSVYFNGGSNYSAPSFSSKLSYPCDYKGCEYVLGIYLDTKNMRLVFAKNGALSTHGYDLNAYFTKHPKFMQKKLALYPCLSMGHKFDAVTFETRIPLATMVTIRNLVKSVKFN</sequence>
<keyword evidence="4" id="KW-1185">Reference proteome</keyword>
<feature type="coiled-coil region" evidence="1">
    <location>
        <begin position="138"/>
        <end position="165"/>
    </location>
</feature>
<dbReference type="KEGG" id="ngr:NAEGRDRAFT_71858"/>
<gene>
    <name evidence="3" type="ORF">NAEGRDRAFT_71858</name>
</gene>
<dbReference type="RefSeq" id="XP_002673046.1">
    <property type="nucleotide sequence ID" value="XM_002673000.1"/>
</dbReference>
<accession>D2VS92</accession>
<dbReference type="InterPro" id="IPR043136">
    <property type="entry name" value="B30.2/SPRY_sf"/>
</dbReference>
<evidence type="ECO:0000256" key="2">
    <source>
        <dbReference type="SAM" id="MobiDB-lite"/>
    </source>
</evidence>
<evidence type="ECO:0000313" key="3">
    <source>
        <dbReference type="EMBL" id="EFC40302.1"/>
    </source>
</evidence>
<dbReference type="OMA" id="REMIYHA"/>
<dbReference type="AlphaFoldDB" id="D2VS92"/>
<keyword evidence="1" id="KW-0175">Coiled coil</keyword>
<dbReference type="OrthoDB" id="10388564at2759"/>
<reference evidence="3 4" key="1">
    <citation type="journal article" date="2010" name="Cell">
        <title>The genome of Naegleria gruberi illuminates early eukaryotic versatility.</title>
        <authorList>
            <person name="Fritz-Laylin L.K."/>
            <person name="Prochnik S.E."/>
            <person name="Ginger M.L."/>
            <person name="Dacks J.B."/>
            <person name="Carpenter M.L."/>
            <person name="Field M.C."/>
            <person name="Kuo A."/>
            <person name="Paredez A."/>
            <person name="Chapman J."/>
            <person name="Pham J."/>
            <person name="Shu S."/>
            <person name="Neupane R."/>
            <person name="Cipriano M."/>
            <person name="Mancuso J."/>
            <person name="Tu H."/>
            <person name="Salamov A."/>
            <person name="Lindquist E."/>
            <person name="Shapiro H."/>
            <person name="Lucas S."/>
            <person name="Grigoriev I.V."/>
            <person name="Cande W.Z."/>
            <person name="Fulton C."/>
            <person name="Rokhsar D.S."/>
            <person name="Dawson S.C."/>
        </authorList>
    </citation>
    <scope>NUCLEOTIDE SEQUENCE [LARGE SCALE GENOMIC DNA]</scope>
    <source>
        <strain evidence="3 4">NEG-M</strain>
    </source>
</reference>
<evidence type="ECO:0000313" key="4">
    <source>
        <dbReference type="Proteomes" id="UP000006671"/>
    </source>
</evidence>
<evidence type="ECO:0000256" key="1">
    <source>
        <dbReference type="SAM" id="Coils"/>
    </source>
</evidence>
<feature type="region of interest" description="Disordered" evidence="2">
    <location>
        <begin position="1"/>
        <end position="25"/>
    </location>
</feature>
<dbReference type="Proteomes" id="UP000006671">
    <property type="component" value="Unassembled WGS sequence"/>
</dbReference>
<dbReference type="VEuPathDB" id="AmoebaDB:NAEGRDRAFT_71858"/>
<dbReference type="EMBL" id="GG738893">
    <property type="protein sequence ID" value="EFC40302.1"/>
    <property type="molecule type" value="Genomic_DNA"/>
</dbReference>
<dbReference type="Gene3D" id="2.60.120.920">
    <property type="match status" value="1"/>
</dbReference>